<dbReference type="EMBL" id="HBGS01050999">
    <property type="protein sequence ID" value="CAD9467387.1"/>
    <property type="molecule type" value="Transcribed_RNA"/>
</dbReference>
<accession>A0A7S2GSV5</accession>
<protein>
    <recommendedName>
        <fullName evidence="1">Magnesium chelatase subunit H N-terminal domain-containing protein</fullName>
    </recommendedName>
</protein>
<proteinExistence type="predicted"/>
<evidence type="ECO:0000313" key="2">
    <source>
        <dbReference type="EMBL" id="CAD9467387.1"/>
    </source>
</evidence>
<organism evidence="2">
    <name type="scientific">Octactis speculum</name>
    <dbReference type="NCBI Taxonomy" id="3111310"/>
    <lineage>
        <taxon>Eukaryota</taxon>
        <taxon>Sar</taxon>
        <taxon>Stramenopiles</taxon>
        <taxon>Ochrophyta</taxon>
        <taxon>Dictyochophyceae</taxon>
        <taxon>Dictyochales</taxon>
        <taxon>Dictyochaceae</taxon>
        <taxon>Octactis</taxon>
    </lineage>
</organism>
<feature type="domain" description="Magnesium chelatase subunit H N-terminal" evidence="1">
    <location>
        <begin position="26"/>
        <end position="125"/>
    </location>
</feature>
<sequence length="234" mass="26911">MEEKDKASIDSSVTNIRSTIINCKDVLVTGFESFNLALYRAASREVELMLEPASVDILVFSDRDVFGDRKLQLEDALSEANVFFGSLIFDFDQIGWLNERIAGVETRFVFESALELMSATRVSQLSWTLFIITLTTLHSLTTLTSFTHSLHYPLHSLTSLHSLASLRWLPCNTKNGYRHRVQRERSIVPRLFIVTCGGYRVRVRLGLVWAHEMSNITRFKNNRNEYKRSLIMLE</sequence>
<name>A0A7S2GSV5_9STRA</name>
<dbReference type="GO" id="GO:0016851">
    <property type="term" value="F:magnesium chelatase activity"/>
    <property type="evidence" value="ECO:0007669"/>
    <property type="project" value="InterPro"/>
</dbReference>
<reference evidence="2" key="1">
    <citation type="submission" date="2021-01" db="EMBL/GenBank/DDBJ databases">
        <authorList>
            <person name="Corre E."/>
            <person name="Pelletier E."/>
            <person name="Niang G."/>
            <person name="Scheremetjew M."/>
            <person name="Finn R."/>
            <person name="Kale V."/>
            <person name="Holt S."/>
            <person name="Cochrane G."/>
            <person name="Meng A."/>
            <person name="Brown T."/>
            <person name="Cohen L."/>
        </authorList>
    </citation>
    <scope>NUCLEOTIDE SEQUENCE</scope>
    <source>
        <strain evidence="2">CCMP1381</strain>
    </source>
</reference>
<dbReference type="InterPro" id="IPR022571">
    <property type="entry name" value="Mg_chelatase_H_N"/>
</dbReference>
<gene>
    <name evidence="2" type="ORF">DSPE1174_LOCUS26434</name>
</gene>
<evidence type="ECO:0000259" key="1">
    <source>
        <dbReference type="Pfam" id="PF11965"/>
    </source>
</evidence>
<dbReference type="AlphaFoldDB" id="A0A7S2GSV5"/>
<dbReference type="Pfam" id="PF11965">
    <property type="entry name" value="DUF3479"/>
    <property type="match status" value="1"/>
</dbReference>